<reference evidence="1" key="1">
    <citation type="submission" date="2020-06" db="EMBL/GenBank/DDBJ databases">
        <authorList>
            <person name="Ji K."/>
            <person name="Li J."/>
        </authorList>
    </citation>
    <scope>NUCLEOTIDE SEQUENCE</scope>
    <source>
        <strain evidence="1">JKM2019</strain>
        <tissue evidence="1">Whole body</tissue>
    </source>
</reference>
<sequence>MKMMTFFEIKSWTQKTKIHSEIHSESEIDSNGPFINLFLHIHCQFNTLAVNPDELAESGRAMAIILGTLTEEDANLVMSSHNPEEMLDLLRRKYEGSKSASIMALKGDFHTIKFDDQLSFFGKIRDINSKLKALGSELDEVDMCQRVLAILPPEHQDIVGQVRVMSEFNMDHGDIDLKLVKIESLLRQRIKDRDSGISIAKHSNDALNKSVTFNRTKCLATKKNAVTKESRRRRRKKPLNNYEIEFGSI</sequence>
<organism evidence="1">
    <name type="scientific">Dermatophagoides farinae</name>
    <name type="common">American house dust mite</name>
    <dbReference type="NCBI Taxonomy" id="6954"/>
    <lineage>
        <taxon>Eukaryota</taxon>
        <taxon>Metazoa</taxon>
        <taxon>Ecdysozoa</taxon>
        <taxon>Arthropoda</taxon>
        <taxon>Chelicerata</taxon>
        <taxon>Arachnida</taxon>
        <taxon>Acari</taxon>
        <taxon>Acariformes</taxon>
        <taxon>Sarcoptiformes</taxon>
        <taxon>Astigmata</taxon>
        <taxon>Psoroptidia</taxon>
        <taxon>Analgoidea</taxon>
        <taxon>Pyroglyphidae</taxon>
        <taxon>Dermatophagoidinae</taxon>
        <taxon>Dermatophagoides</taxon>
    </lineage>
</organism>
<gene>
    <name evidence="1" type="ORF">HUG17_0434</name>
</gene>
<dbReference type="AlphaFoldDB" id="A0A9D4P613"/>
<dbReference type="EMBL" id="SDOV01000001">
    <property type="protein sequence ID" value="KAH7644896.1"/>
    <property type="molecule type" value="Genomic_DNA"/>
</dbReference>
<accession>A0A9D4P613</accession>
<protein>
    <submittedName>
        <fullName evidence="1">Uncharacterized protein</fullName>
    </submittedName>
</protein>
<name>A0A9D4P613_DERFA</name>
<comment type="caution">
    <text evidence="1">The sequence shown here is derived from an EMBL/GenBank/DDBJ whole genome shotgun (WGS) entry which is preliminary data.</text>
</comment>
<proteinExistence type="predicted"/>
<dbReference type="Proteomes" id="UP000828236">
    <property type="component" value="Unassembled WGS sequence"/>
</dbReference>
<dbReference type="Pfam" id="PF14223">
    <property type="entry name" value="Retrotran_gag_2"/>
    <property type="match status" value="1"/>
</dbReference>
<evidence type="ECO:0000313" key="1">
    <source>
        <dbReference type="EMBL" id="KAH7644896.1"/>
    </source>
</evidence>
<reference evidence="1" key="2">
    <citation type="journal article" date="2021" name="World Allergy Organ. J.">
        <title>Chromosome-level assembly of Dermatophagoides farinae genome and transcriptome reveals two novel allergens Der f 37 and Der f 39.</title>
        <authorList>
            <person name="Chen J."/>
            <person name="Cai Z."/>
            <person name="Fan D."/>
            <person name="Hu J."/>
            <person name="Hou Y."/>
            <person name="He Y."/>
            <person name="Zhang Z."/>
            <person name="Zhao Z."/>
            <person name="Gao P."/>
            <person name="Hu W."/>
            <person name="Sun J."/>
            <person name="Li J."/>
            <person name="Ji K."/>
        </authorList>
    </citation>
    <scope>NUCLEOTIDE SEQUENCE</scope>
    <source>
        <strain evidence="1">JKM2019</strain>
    </source>
</reference>